<dbReference type="EMBL" id="SMKU01000024">
    <property type="protein sequence ID" value="TDD93934.1"/>
    <property type="molecule type" value="Genomic_DNA"/>
</dbReference>
<dbReference type="AlphaFoldDB" id="A0A4R5CA27"/>
<dbReference type="InterPro" id="IPR025904">
    <property type="entry name" value="Tubulin-like"/>
</dbReference>
<dbReference type="OrthoDB" id="3644648at2"/>
<sequence>MKLYHPLLFIGLGGTGGTIGAVLERRLRAEICGPDGTGFQRKRPDATRYELPACAQFVYIDVNQADLDRLPERAVPDPRYAAATRATAHNIGLETYADSFPELARNLRLRMGPEVAGWLPGRSGEPHVSPLAKGAGQLPTIGRAVFFDTFSHGPAPVVAKLGAAIGRLSSAQAAADLSRMADGAAGDPAAVEVFVAFSIAGGTGAGIFYDALHLVAGLFARTSIKPKIHPLVLMPSAFPEGGGGGRSAELNAARAVLDLAQLVDRQNSGTPGGSLLSPGGHGPAADPTGLAPADDVSVSLPEMGRIEMRPGIAQTAYLFSRPPGVEPDDLRRSVVALILSLVGTELNDRTAADADQHQSFADSFLNSANERQIQAKDGIGDQGVSTALVASLTVPADELADMVAERLLTDGVEQLAVPLGAAEANRAPIERFFTYSGLHDLLTRPKEDFTEPEPTHGARNITIGLGDRAESMRAALARHRSRLDRSVPEQVDAFDPGDAVVRLLAEFDPFRVRRIVFGHDGLGSEAEREGAHGLMVRRREPPPAPKLDDGRDAIPTAPELRDRMGGFVSMRWNHELPAQARRDQDTWYQWQTRVQWTQPWSKLARSWQPKLDRTKATLSALIRELTERARRERENPRGRAERLHRYRGGVSYLLPAGGDLERFHRTAVQRLIAAGVAAGTLSTGAREGDLLNALLTPEGWREAFAELRVDGSQKAAERAVDALRKHLRNQIAASLRTHGPDHGPLLPRLADLLAEAAQGAGRLAEEELVPFRARLAGLVPPAFAPQGRGPLKVLVTYPAAAPDPATEEYLRRTIDLPTGETATYQFTATTTESISVVLFRTSMGITEVREVRELLRTWADAIDRPQPQDYLRWRQRTGHSFGHLATREEHRVQIAHRLLSALWNGRVTVDGDPASPISMTVRLTDEVGMTLDLQPLDRASSWGSVLRAYEVCAIADDTDLRRDFCARLMREVPEGVGTQPKPPDDLYRLLRVLAAEQITVIDRMLDGLHPSVRTRAVHMRDFWAHTVPAALEREFTEVMAIRRNLWELERAVAEREL</sequence>
<accession>A0A4R5CA27</accession>
<evidence type="ECO:0008006" key="4">
    <source>
        <dbReference type="Google" id="ProtNLM"/>
    </source>
</evidence>
<dbReference type="InterPro" id="IPR036525">
    <property type="entry name" value="Tubulin/FtsZ_GTPase_sf"/>
</dbReference>
<comment type="caution">
    <text evidence="2">The sequence shown here is derived from an EMBL/GenBank/DDBJ whole genome shotgun (WGS) entry which is preliminary data.</text>
</comment>
<evidence type="ECO:0000256" key="1">
    <source>
        <dbReference type="SAM" id="MobiDB-lite"/>
    </source>
</evidence>
<organism evidence="2 3">
    <name type="scientific">Actinomadura rubrisoli</name>
    <dbReference type="NCBI Taxonomy" id="2530368"/>
    <lineage>
        <taxon>Bacteria</taxon>
        <taxon>Bacillati</taxon>
        <taxon>Actinomycetota</taxon>
        <taxon>Actinomycetes</taxon>
        <taxon>Streptosporangiales</taxon>
        <taxon>Thermomonosporaceae</taxon>
        <taxon>Actinomadura</taxon>
    </lineage>
</organism>
<gene>
    <name evidence="2" type="ORF">E1298_07910</name>
</gene>
<reference evidence="2 3" key="1">
    <citation type="submission" date="2019-03" db="EMBL/GenBank/DDBJ databases">
        <title>Draft genome sequences of novel Actinobacteria.</title>
        <authorList>
            <person name="Sahin N."/>
            <person name="Ay H."/>
            <person name="Saygin H."/>
        </authorList>
    </citation>
    <scope>NUCLEOTIDE SEQUENCE [LARGE SCALE GENOMIC DNA]</scope>
    <source>
        <strain evidence="2 3">H3C3</strain>
    </source>
</reference>
<feature type="region of interest" description="Disordered" evidence="1">
    <location>
        <begin position="268"/>
        <end position="290"/>
    </location>
</feature>
<dbReference type="Proteomes" id="UP000294513">
    <property type="component" value="Unassembled WGS sequence"/>
</dbReference>
<name>A0A4R5CA27_9ACTN</name>
<proteinExistence type="predicted"/>
<dbReference type="Pfam" id="PF13809">
    <property type="entry name" value="Tubulin_2"/>
    <property type="match status" value="1"/>
</dbReference>
<evidence type="ECO:0000313" key="3">
    <source>
        <dbReference type="Proteomes" id="UP000294513"/>
    </source>
</evidence>
<keyword evidence="3" id="KW-1185">Reference proteome</keyword>
<dbReference type="Gene3D" id="3.40.50.1440">
    <property type="entry name" value="Tubulin/FtsZ, GTPase domain"/>
    <property type="match status" value="1"/>
</dbReference>
<dbReference type="RefSeq" id="WP_131890466.1">
    <property type="nucleotide sequence ID" value="NZ_SMKU01000024.1"/>
</dbReference>
<protein>
    <recommendedName>
        <fullName evidence="4">Tubulin-like protein</fullName>
    </recommendedName>
</protein>
<evidence type="ECO:0000313" key="2">
    <source>
        <dbReference type="EMBL" id="TDD93934.1"/>
    </source>
</evidence>